<dbReference type="OrthoDB" id="9806656at2"/>
<accession>A0A4R9FY94</accession>
<dbReference type="Proteomes" id="UP000297453">
    <property type="component" value="Unassembled WGS sequence"/>
</dbReference>
<dbReference type="PROSITE" id="PS00906">
    <property type="entry name" value="UROD_1"/>
    <property type="match status" value="1"/>
</dbReference>
<dbReference type="PANTHER" id="PTHR21091:SF169">
    <property type="entry name" value="UROPORPHYRINOGEN DECARBOXYLASE"/>
    <property type="match status" value="1"/>
</dbReference>
<protein>
    <submittedName>
        <fullName evidence="2">Uroporphyrinogen decarboxylase</fullName>
    </submittedName>
</protein>
<dbReference type="PANTHER" id="PTHR21091">
    <property type="entry name" value="METHYLTETRAHYDROFOLATE:HOMOCYSTEINE METHYLTRANSFERASE RELATED"/>
    <property type="match status" value="1"/>
</dbReference>
<reference evidence="2" key="1">
    <citation type="journal article" date="2019" name="PLoS Negl. Trop. Dis.">
        <title>Revisiting the worldwide diversity of Leptospira species in the environment.</title>
        <authorList>
            <person name="Vincent A.T."/>
            <person name="Schiettekatte O."/>
            <person name="Bourhy P."/>
            <person name="Veyrier F.J."/>
            <person name="Picardeau M."/>
        </authorList>
    </citation>
    <scope>NUCLEOTIDE SEQUENCE [LARGE SCALE GENOMIC DNA]</scope>
    <source>
        <strain evidence="2">SSS9</strain>
    </source>
</reference>
<dbReference type="Gene3D" id="3.20.20.210">
    <property type="match status" value="1"/>
</dbReference>
<feature type="domain" description="Uroporphyrinogen decarboxylase (URO-D)" evidence="1">
    <location>
        <begin position="19"/>
        <end position="28"/>
    </location>
</feature>
<dbReference type="AlphaFoldDB" id="A0A4R9FY94"/>
<name>A0A4R9FY94_9LEPT</name>
<organism evidence="2 3">
    <name type="scientific">Leptospira semungkisensis</name>
    <dbReference type="NCBI Taxonomy" id="2484985"/>
    <lineage>
        <taxon>Bacteria</taxon>
        <taxon>Pseudomonadati</taxon>
        <taxon>Spirochaetota</taxon>
        <taxon>Spirochaetia</taxon>
        <taxon>Leptospirales</taxon>
        <taxon>Leptospiraceae</taxon>
        <taxon>Leptospira</taxon>
    </lineage>
</organism>
<evidence type="ECO:0000313" key="2">
    <source>
        <dbReference type="EMBL" id="TGK03854.1"/>
    </source>
</evidence>
<sequence length="340" mass="38094">MSNKRFEAAVRLEPQAIPPIWMMRQAGRYHWHYQNLRKKHSFEELCKVPELAAEVAFGPVNDFDFDTAILFSDILFPLEALGMGLRFGDEGPKLGWHLSETKDLEKFFSLREAVDFMSFQKEAVSLTRKRIAEDKSLIGFIGGPWTLFCYATQGKHDGNLILPKVSFEMREGFYEKILPLLKENIRLQLEGGAELVMIFDTAAGDASPAFFQEAILPAIQALVSAFPGKIGYYAKSLAPASLESVRSIPGLVGFGMDHRADITGLLGNGSHFVQGNFDQALLFMEPAQFKKYLMEWVRPFSAKTPQERAGWVCGLGHGVLPKTPEANIRTFVNTIREVLA</sequence>
<evidence type="ECO:0000313" key="3">
    <source>
        <dbReference type="Proteomes" id="UP000297453"/>
    </source>
</evidence>
<keyword evidence="3" id="KW-1185">Reference proteome</keyword>
<dbReference type="GO" id="GO:0004853">
    <property type="term" value="F:uroporphyrinogen decarboxylase activity"/>
    <property type="evidence" value="ECO:0007669"/>
    <property type="project" value="InterPro"/>
</dbReference>
<dbReference type="SUPFAM" id="SSF51726">
    <property type="entry name" value="UROD/MetE-like"/>
    <property type="match status" value="1"/>
</dbReference>
<dbReference type="Pfam" id="PF01208">
    <property type="entry name" value="URO-D"/>
    <property type="match status" value="1"/>
</dbReference>
<gene>
    <name evidence="2" type="ORF">EHO59_10010</name>
</gene>
<evidence type="ECO:0000259" key="1">
    <source>
        <dbReference type="PROSITE" id="PS00906"/>
    </source>
</evidence>
<dbReference type="GO" id="GO:0006783">
    <property type="term" value="P:heme biosynthetic process"/>
    <property type="evidence" value="ECO:0007669"/>
    <property type="project" value="TreeGrafter"/>
</dbReference>
<comment type="caution">
    <text evidence="2">The sequence shown here is derived from an EMBL/GenBank/DDBJ whole genome shotgun (WGS) entry which is preliminary data.</text>
</comment>
<dbReference type="InterPro" id="IPR000257">
    <property type="entry name" value="Uroporphyrinogen_deCOase"/>
</dbReference>
<dbReference type="EMBL" id="RQEP01000012">
    <property type="protein sequence ID" value="TGK03854.1"/>
    <property type="molecule type" value="Genomic_DNA"/>
</dbReference>
<dbReference type="InterPro" id="IPR038071">
    <property type="entry name" value="UROD/MetE-like_sf"/>
</dbReference>
<dbReference type="GO" id="GO:0005829">
    <property type="term" value="C:cytosol"/>
    <property type="evidence" value="ECO:0007669"/>
    <property type="project" value="TreeGrafter"/>
</dbReference>
<proteinExistence type="predicted"/>
<dbReference type="RefSeq" id="WP_135587493.1">
    <property type="nucleotide sequence ID" value="NZ_RQEP01000012.1"/>
</dbReference>